<name>E3NMM1_CAERE</name>
<evidence type="ECO:0000313" key="2">
    <source>
        <dbReference type="EMBL" id="EFP08443.1"/>
    </source>
</evidence>
<dbReference type="EMBL" id="DS269077">
    <property type="protein sequence ID" value="EFP08443.1"/>
    <property type="molecule type" value="Genomic_DNA"/>
</dbReference>
<organism evidence="3">
    <name type="scientific">Caenorhabditis remanei</name>
    <name type="common">Caenorhabditis vulgaris</name>
    <dbReference type="NCBI Taxonomy" id="31234"/>
    <lineage>
        <taxon>Eukaryota</taxon>
        <taxon>Metazoa</taxon>
        <taxon>Ecdysozoa</taxon>
        <taxon>Nematoda</taxon>
        <taxon>Chromadorea</taxon>
        <taxon>Rhabditida</taxon>
        <taxon>Rhabditina</taxon>
        <taxon>Rhabditomorpha</taxon>
        <taxon>Rhabditoidea</taxon>
        <taxon>Rhabditidae</taxon>
        <taxon>Peloderinae</taxon>
        <taxon>Caenorhabditis</taxon>
    </lineage>
</organism>
<dbReference type="InParanoid" id="E3NMM1"/>
<evidence type="ECO:0000256" key="1">
    <source>
        <dbReference type="SAM" id="Phobius"/>
    </source>
</evidence>
<dbReference type="HOGENOM" id="CLU_2017339_0_0_1"/>
<accession>E3NMM1</accession>
<keyword evidence="1" id="KW-0472">Membrane</keyword>
<keyword evidence="1" id="KW-1133">Transmembrane helix</keyword>
<sequence>MDGVHLSKFVNLAVTNSSCINNISRVFIQYGPSILHTYLWQVSLLFLRFYRVFSAFPTLQFLLFSSFYSNSVLFVSEKTKKIAHLTQFVGIVYMEIKREKSEEIQNLLVTQRVFLFNCATPIE</sequence>
<dbReference type="AlphaFoldDB" id="E3NMM1"/>
<evidence type="ECO:0000313" key="3">
    <source>
        <dbReference type="Proteomes" id="UP000008281"/>
    </source>
</evidence>
<dbReference type="eggNOG" id="ENOG502RJ5P">
    <property type="taxonomic scope" value="Eukaryota"/>
</dbReference>
<dbReference type="Proteomes" id="UP000008281">
    <property type="component" value="Unassembled WGS sequence"/>
</dbReference>
<reference evidence="2" key="1">
    <citation type="submission" date="2007-07" db="EMBL/GenBank/DDBJ databases">
        <title>PCAP assembly of the Caenorhabditis remanei genome.</title>
        <authorList>
            <consortium name="The Caenorhabditis remanei Sequencing Consortium"/>
            <person name="Wilson R.K."/>
        </authorList>
    </citation>
    <scope>NUCLEOTIDE SEQUENCE [LARGE SCALE GENOMIC DNA]</scope>
    <source>
        <strain evidence="2">PB4641</strain>
    </source>
</reference>
<proteinExistence type="predicted"/>
<protein>
    <submittedName>
        <fullName evidence="2">Uncharacterized protein</fullName>
    </submittedName>
</protein>
<keyword evidence="3" id="KW-1185">Reference proteome</keyword>
<feature type="transmembrane region" description="Helical" evidence="1">
    <location>
        <begin position="49"/>
        <end position="75"/>
    </location>
</feature>
<gene>
    <name evidence="2" type="ORF">CRE_18295</name>
</gene>
<keyword evidence="1" id="KW-0812">Transmembrane</keyword>